<dbReference type="eggNOG" id="arCOG03400">
    <property type="taxonomic scope" value="Archaea"/>
</dbReference>
<reference evidence="3 4" key="1">
    <citation type="journal article" date="2011" name="J. Bacteriol.">
        <title>Complete genome sequence of the hyperthermophilic, piezophilic, heterotrophic, and carboxydotrophic archaeon Thermococcus barophilus MP.</title>
        <authorList>
            <person name="Vannier P."/>
            <person name="Marteinsson V.T."/>
            <person name="Fridjonsson O.H."/>
            <person name="Oger P."/>
            <person name="Jebbar M."/>
        </authorList>
    </citation>
    <scope>NUCLEOTIDE SEQUENCE [LARGE SCALE GENOMIC DNA]</scope>
    <source>
        <strain evidence="4">DSM 11836 / MP</strain>
    </source>
</reference>
<organism evidence="3 4">
    <name type="scientific">Thermococcus barophilus (strain DSM 11836 / MP)</name>
    <dbReference type="NCBI Taxonomy" id="391623"/>
    <lineage>
        <taxon>Archaea</taxon>
        <taxon>Methanobacteriati</taxon>
        <taxon>Methanobacteriota</taxon>
        <taxon>Thermococci</taxon>
        <taxon>Thermococcales</taxon>
        <taxon>Thermococcaceae</taxon>
        <taxon>Thermococcus</taxon>
    </lineage>
</organism>
<accession>F0LIN3</accession>
<proteinExistence type="predicted"/>
<evidence type="ECO:0000256" key="1">
    <source>
        <dbReference type="SAM" id="Coils"/>
    </source>
</evidence>
<dbReference type="OrthoDB" id="21342at2157"/>
<dbReference type="InterPro" id="IPR055458">
    <property type="entry name" value="IFT52_GIFT"/>
</dbReference>
<dbReference type="CDD" id="cd04486">
    <property type="entry name" value="YhcR_OBF_like"/>
    <property type="match status" value="1"/>
</dbReference>
<dbReference type="SUPFAM" id="SSF52317">
    <property type="entry name" value="Class I glutamine amidotransferase-like"/>
    <property type="match status" value="1"/>
</dbReference>
<protein>
    <recommendedName>
        <fullName evidence="2">IFT52 GIFT domain-containing protein</fullName>
    </recommendedName>
</protein>
<dbReference type="eggNOG" id="arCOG01312">
    <property type="taxonomic scope" value="Archaea"/>
</dbReference>
<evidence type="ECO:0000313" key="4">
    <source>
        <dbReference type="Proteomes" id="UP000007478"/>
    </source>
</evidence>
<dbReference type="Pfam" id="PF23355">
    <property type="entry name" value="IFT52_GIFT"/>
    <property type="match status" value="1"/>
</dbReference>
<dbReference type="KEGG" id="tba:TERMP_00330"/>
<dbReference type="PANTHER" id="PTHR42834">
    <property type="entry name" value="ENDONUCLEASE/EXONUCLEASE/PHOSPHATASE FAMILY PROTEIN (AFU_ORTHOLOGUE AFUA_3G09210)"/>
    <property type="match status" value="1"/>
</dbReference>
<sequence length="687" mass="77158">MKRWSLFLIIVMIFSIVPVSTIGFVNAATYVPIPEIQGYSSSSPYTGQTVITTGVVTAVASKGFFMQNGTGPWTGIYVYTGSAPSVQVGDLVEVRGYVKEYYGLTEISVNPKYGDYVKVLGTAPVPEPVTLPSGNVSQEKWESVLVKVVGVTVVDPDLGYGEWLVDDGSGPVRIDDLIYRYTPEYGQKFDYIIGPVYYSYGNFKIEPRGPEDLKEYIPEIKIAELNVDRSLVKGVPAPISVLIKNDGIFSENVTLLIYANDEILLNTSLILDPGMNYSTTTTWTPSSTGDAVIRAEIVGYDEKYVPVTVYENPQTVAFTIVTYYHYRYEKYWTILSPLYEQFDALMTELQKYNVDLGPLQDEIEKIESNMQQINEEYSKYESLKIYTRNGYYLPLMPHIRKAALLSRETISMINDVLPLLNSTLEQIKAMIQQQQNATGGNETTVQNVTVTVPKLVKVLIDSGHNQYYNDEKMSSLINKIEEELGWKVEINRGTLTSEKLQGYNILIITNPRTDITDEEAQAIKEFVKNGGGLLILGDWYKYVNTKSLNKVVEEFGIRFNKDELMDNDRNTGRPYFPLVGEFNFEHPATKFLNETSELYYNGDTLDVSGDVVWLIRGYDSSYAVDQTGKVTKEKGSKPIVAAAVEVGEGRIVAYGSSKAISDDYYGRYITTNWPFIKGVLLWLAGEI</sequence>
<dbReference type="eggNOG" id="arCOG03256">
    <property type="taxonomic scope" value="Archaea"/>
</dbReference>
<dbReference type="GeneID" id="10040648"/>
<keyword evidence="1" id="KW-0175">Coiled coil</keyword>
<dbReference type="PANTHER" id="PTHR42834:SF1">
    <property type="entry name" value="ENDONUCLEASE_EXONUCLEASE_PHOSPHATASE FAMILY PROTEIN (AFU_ORTHOLOGUE AFUA_3G09210)"/>
    <property type="match status" value="1"/>
</dbReference>
<dbReference type="Gene3D" id="3.40.50.880">
    <property type="match status" value="1"/>
</dbReference>
<dbReference type="InterPro" id="IPR013783">
    <property type="entry name" value="Ig-like_fold"/>
</dbReference>
<feature type="domain" description="IFT52 GIFT" evidence="2">
    <location>
        <begin position="464"/>
        <end position="564"/>
    </location>
</feature>
<evidence type="ECO:0000259" key="2">
    <source>
        <dbReference type="Pfam" id="PF23355"/>
    </source>
</evidence>
<feature type="coiled-coil region" evidence="1">
    <location>
        <begin position="356"/>
        <end position="383"/>
    </location>
</feature>
<dbReference type="AlphaFoldDB" id="F0LIN3"/>
<name>F0LIN3_THEBM</name>
<dbReference type="Gene3D" id="2.60.40.10">
    <property type="entry name" value="Immunoglobulins"/>
    <property type="match status" value="1"/>
</dbReference>
<keyword evidence="4" id="KW-1185">Reference proteome</keyword>
<dbReference type="Proteomes" id="UP000007478">
    <property type="component" value="Chromosome"/>
</dbReference>
<dbReference type="EMBL" id="CP002372">
    <property type="protein sequence ID" value="ADT83307.1"/>
    <property type="molecule type" value="Genomic_DNA"/>
</dbReference>
<dbReference type="InterPro" id="IPR029062">
    <property type="entry name" value="Class_I_gatase-like"/>
</dbReference>
<dbReference type="PATRIC" id="fig|391623.17.peg.330"/>
<dbReference type="RefSeq" id="WP_013466605.1">
    <property type="nucleotide sequence ID" value="NC_014804.1"/>
</dbReference>
<evidence type="ECO:0000313" key="3">
    <source>
        <dbReference type="EMBL" id="ADT83307.1"/>
    </source>
</evidence>
<gene>
    <name evidence="3" type="ordered locus">TERMP_00330</name>
</gene>
<dbReference type="HOGENOM" id="CLU_020782_0_0_2"/>